<evidence type="ECO:0000313" key="6">
    <source>
        <dbReference type="EMBL" id="SHL03791.1"/>
    </source>
</evidence>
<dbReference type="GO" id="GO:0055085">
    <property type="term" value="P:transmembrane transport"/>
    <property type="evidence" value="ECO:0007669"/>
    <property type="project" value="UniProtKB-ARBA"/>
</dbReference>
<dbReference type="AlphaFoldDB" id="A0A1M6XCW9"/>
<dbReference type="InterPro" id="IPR003439">
    <property type="entry name" value="ABC_transporter-like_ATP-bd"/>
</dbReference>
<reference evidence="7" key="1">
    <citation type="submission" date="2016-11" db="EMBL/GenBank/DDBJ databases">
        <authorList>
            <person name="Varghese N."/>
            <person name="Submissions S."/>
        </authorList>
    </citation>
    <scope>NUCLEOTIDE SEQUENCE [LARGE SCALE GENOMIC DNA]</scope>
    <source>
        <strain evidence="7">DSM 16219</strain>
    </source>
</reference>
<evidence type="ECO:0000256" key="4">
    <source>
        <dbReference type="ARBA" id="ARBA00022840"/>
    </source>
</evidence>
<evidence type="ECO:0000259" key="5">
    <source>
        <dbReference type="PROSITE" id="PS50893"/>
    </source>
</evidence>
<organism evidence="6 7">
    <name type="scientific">Desulfatibacillum alkenivorans DSM 16219</name>
    <dbReference type="NCBI Taxonomy" id="1121393"/>
    <lineage>
        <taxon>Bacteria</taxon>
        <taxon>Pseudomonadati</taxon>
        <taxon>Thermodesulfobacteriota</taxon>
        <taxon>Desulfobacteria</taxon>
        <taxon>Desulfobacterales</taxon>
        <taxon>Desulfatibacillaceae</taxon>
        <taxon>Desulfatibacillum</taxon>
    </lineage>
</organism>
<dbReference type="InterPro" id="IPR017871">
    <property type="entry name" value="ABC_transporter-like_CS"/>
</dbReference>
<dbReference type="STRING" id="1121393.SAMN02745216_04513"/>
<dbReference type="InterPro" id="IPR050319">
    <property type="entry name" value="ABC_transp_ATP-bind"/>
</dbReference>
<dbReference type="Pfam" id="PF00005">
    <property type="entry name" value="ABC_tran"/>
    <property type="match status" value="1"/>
</dbReference>
<evidence type="ECO:0000256" key="2">
    <source>
        <dbReference type="ARBA" id="ARBA00022448"/>
    </source>
</evidence>
<comment type="similarity">
    <text evidence="1">Belongs to the ABC transporter superfamily.</text>
</comment>
<accession>A0A1M6XCW9</accession>
<dbReference type="InterPro" id="IPR003593">
    <property type="entry name" value="AAA+_ATPase"/>
</dbReference>
<dbReference type="GO" id="GO:0016887">
    <property type="term" value="F:ATP hydrolysis activity"/>
    <property type="evidence" value="ECO:0007669"/>
    <property type="project" value="InterPro"/>
</dbReference>
<dbReference type="InterPro" id="IPR027417">
    <property type="entry name" value="P-loop_NTPase"/>
</dbReference>
<dbReference type="GO" id="GO:0005524">
    <property type="term" value="F:ATP binding"/>
    <property type="evidence" value="ECO:0007669"/>
    <property type="project" value="UniProtKB-KW"/>
</dbReference>
<evidence type="ECO:0000256" key="3">
    <source>
        <dbReference type="ARBA" id="ARBA00022741"/>
    </source>
</evidence>
<keyword evidence="4 6" id="KW-0067">ATP-binding</keyword>
<name>A0A1M6XCW9_9BACT</name>
<proteinExistence type="inferred from homology"/>
<dbReference type="Proteomes" id="UP000183994">
    <property type="component" value="Unassembled WGS sequence"/>
</dbReference>
<dbReference type="EMBL" id="FQZU01000042">
    <property type="protein sequence ID" value="SHL03791.1"/>
    <property type="molecule type" value="Genomic_DNA"/>
</dbReference>
<dbReference type="SUPFAM" id="SSF52540">
    <property type="entry name" value="P-loop containing nucleoside triphosphate hydrolases"/>
    <property type="match status" value="1"/>
</dbReference>
<dbReference type="PANTHER" id="PTHR43776:SF7">
    <property type="entry name" value="D,D-DIPEPTIDE TRANSPORT ATP-BINDING PROTEIN DDPF-RELATED"/>
    <property type="match status" value="1"/>
</dbReference>
<evidence type="ECO:0000313" key="7">
    <source>
        <dbReference type="Proteomes" id="UP000183994"/>
    </source>
</evidence>
<keyword evidence="2" id="KW-0813">Transport</keyword>
<keyword evidence="3" id="KW-0547">Nucleotide-binding</keyword>
<dbReference type="SMART" id="SM00382">
    <property type="entry name" value="AAA"/>
    <property type="match status" value="1"/>
</dbReference>
<evidence type="ECO:0000256" key="1">
    <source>
        <dbReference type="ARBA" id="ARBA00005417"/>
    </source>
</evidence>
<dbReference type="RefSeq" id="WP_073478504.1">
    <property type="nucleotide sequence ID" value="NZ_FQZU01000042.1"/>
</dbReference>
<feature type="domain" description="ABC transporter" evidence="5">
    <location>
        <begin position="3"/>
        <end position="226"/>
    </location>
</feature>
<dbReference type="Gene3D" id="3.40.50.300">
    <property type="entry name" value="P-loop containing nucleotide triphosphate hydrolases"/>
    <property type="match status" value="1"/>
</dbReference>
<dbReference type="PANTHER" id="PTHR43776">
    <property type="entry name" value="TRANSPORT ATP-BINDING PROTEIN"/>
    <property type="match status" value="1"/>
</dbReference>
<sequence length="227" mass="25309">MLLKSRDIKKTYPVPGKTRKKVVQALGDLEIQQGARIGLMGVSGVGKTTLGLILAGLVRPDSGRVLFRDKPLHRLRGPQWKTMRKSIQMVFQHPESAFDPRWKIRKSLEEPFKIHGLPIEKSGLASALEEMGLPEGVLDRYPSQLSGGELQRAALARALCLKPDLVVLDEPTSMLDPLTQSRILAVIQKSLKRRNTACLFITHNLHVAKAVCSQCYVLEDGRLENLF</sequence>
<dbReference type="OrthoDB" id="9809450at2"/>
<dbReference type="CDD" id="cd03257">
    <property type="entry name" value="ABC_NikE_OppD_transporters"/>
    <property type="match status" value="1"/>
</dbReference>
<keyword evidence="7" id="KW-1185">Reference proteome</keyword>
<dbReference type="PROSITE" id="PS50893">
    <property type="entry name" value="ABC_TRANSPORTER_2"/>
    <property type="match status" value="1"/>
</dbReference>
<dbReference type="PROSITE" id="PS00211">
    <property type="entry name" value="ABC_TRANSPORTER_1"/>
    <property type="match status" value="1"/>
</dbReference>
<protein>
    <submittedName>
        <fullName evidence="6">Peptide/nickel transport system ATP-binding protein</fullName>
    </submittedName>
</protein>
<gene>
    <name evidence="6" type="ORF">SAMN02745216_04513</name>
</gene>